<evidence type="ECO:0000313" key="2">
    <source>
        <dbReference type="Proteomes" id="UP000494165"/>
    </source>
</evidence>
<dbReference type="Proteomes" id="UP000494165">
    <property type="component" value="Unassembled WGS sequence"/>
</dbReference>
<evidence type="ECO:0000313" key="1">
    <source>
        <dbReference type="EMBL" id="CAB3384282.1"/>
    </source>
</evidence>
<organism evidence="1 2">
    <name type="scientific">Cloeon dipterum</name>
    <dbReference type="NCBI Taxonomy" id="197152"/>
    <lineage>
        <taxon>Eukaryota</taxon>
        <taxon>Metazoa</taxon>
        <taxon>Ecdysozoa</taxon>
        <taxon>Arthropoda</taxon>
        <taxon>Hexapoda</taxon>
        <taxon>Insecta</taxon>
        <taxon>Pterygota</taxon>
        <taxon>Palaeoptera</taxon>
        <taxon>Ephemeroptera</taxon>
        <taxon>Pisciforma</taxon>
        <taxon>Baetidae</taxon>
        <taxon>Cloeon</taxon>
    </lineage>
</organism>
<keyword evidence="2" id="KW-1185">Reference proteome</keyword>
<name>A0A8S1DTX6_9INSE</name>
<accession>A0A8S1DTX6</accession>
<gene>
    <name evidence="1" type="ORF">CLODIP_2_CD12030</name>
</gene>
<protein>
    <submittedName>
        <fullName evidence="1">Uncharacterized protein</fullName>
    </submittedName>
</protein>
<reference evidence="1 2" key="1">
    <citation type="submission" date="2020-04" db="EMBL/GenBank/DDBJ databases">
        <authorList>
            <person name="Alioto T."/>
            <person name="Alioto T."/>
            <person name="Gomez Garrido J."/>
        </authorList>
    </citation>
    <scope>NUCLEOTIDE SEQUENCE [LARGE SCALE GENOMIC DNA]</scope>
</reference>
<proteinExistence type="predicted"/>
<sequence length="255" mass="28844">MSNHFWPFWRIHKLHENDVIPVDELVPCSPNNPIPSYVVATFNNCSPHPQPGYAYFREGSFRSGYFTVEKKQLLVREKEFYYILVGGDVSFRPHTVVPENLRFKVGSTKDNKPIYIGTIDIGTEVICGSVIDGVCYAYKDSNCYSEDKLVPCSPNNRISSYVVATLNKYSCYPQPGYVYYNEGLFSSGFFIQGTDEMVTTYDFYFLVGGKVPENAVKTWNKNLDVYVARTCHEGELLPGYVRDGCGATSATRTII</sequence>
<dbReference type="AlphaFoldDB" id="A0A8S1DTX6"/>
<dbReference type="EMBL" id="CADEPI010000344">
    <property type="protein sequence ID" value="CAB3384282.1"/>
    <property type="molecule type" value="Genomic_DNA"/>
</dbReference>
<comment type="caution">
    <text evidence="1">The sequence shown here is derived from an EMBL/GenBank/DDBJ whole genome shotgun (WGS) entry which is preliminary data.</text>
</comment>